<keyword evidence="2" id="KW-1185">Reference proteome</keyword>
<dbReference type="Pfam" id="PF09604">
    <property type="entry name" value="Potass_KdpF"/>
    <property type="match status" value="1"/>
</dbReference>
<organism evidence="1 2">
    <name type="scientific">Sphingobacterium humi</name>
    <dbReference type="NCBI Taxonomy" id="1796905"/>
    <lineage>
        <taxon>Bacteria</taxon>
        <taxon>Pseudomonadati</taxon>
        <taxon>Bacteroidota</taxon>
        <taxon>Sphingobacteriia</taxon>
        <taxon>Sphingobacteriales</taxon>
        <taxon>Sphingobacteriaceae</taxon>
        <taxon>Sphingobacterium</taxon>
    </lineage>
</organism>
<accession>A0A6N8KU73</accession>
<dbReference type="Proteomes" id="UP000435036">
    <property type="component" value="Unassembled WGS sequence"/>
</dbReference>
<sequence>MMIALLIISILVFLYIVYVLVYPERF</sequence>
<dbReference type="GO" id="GO:0005886">
    <property type="term" value="C:plasma membrane"/>
    <property type="evidence" value="ECO:0007669"/>
    <property type="project" value="InterPro"/>
</dbReference>
<protein>
    <submittedName>
        <fullName evidence="1">Potassium-transporting ATPase subunit F</fullName>
    </submittedName>
</protein>
<evidence type="ECO:0000313" key="2">
    <source>
        <dbReference type="Proteomes" id="UP000435036"/>
    </source>
</evidence>
<gene>
    <name evidence="1" type="ORF">GQF63_03155</name>
</gene>
<evidence type="ECO:0000313" key="1">
    <source>
        <dbReference type="EMBL" id="MVZ61013.1"/>
    </source>
</evidence>
<proteinExistence type="predicted"/>
<dbReference type="GO" id="GO:0008556">
    <property type="term" value="F:P-type potassium transmembrane transporter activity"/>
    <property type="evidence" value="ECO:0007669"/>
    <property type="project" value="InterPro"/>
</dbReference>
<name>A0A6N8KU73_9SPHI</name>
<reference evidence="1 2" key="1">
    <citation type="submission" date="2019-12" db="EMBL/GenBank/DDBJ databases">
        <authorList>
            <person name="Dong K."/>
        </authorList>
    </citation>
    <scope>NUCLEOTIDE SEQUENCE [LARGE SCALE GENOMIC DNA]</scope>
    <source>
        <strain evidence="1 2">JCM 31225</strain>
    </source>
</reference>
<dbReference type="InterPro" id="IPR011726">
    <property type="entry name" value="KdpF"/>
</dbReference>
<dbReference type="EMBL" id="WSQA01000002">
    <property type="protein sequence ID" value="MVZ61013.1"/>
    <property type="molecule type" value="Genomic_DNA"/>
</dbReference>
<dbReference type="AlphaFoldDB" id="A0A6N8KU73"/>
<comment type="caution">
    <text evidence="1">The sequence shown here is derived from an EMBL/GenBank/DDBJ whole genome shotgun (WGS) entry which is preliminary data.</text>
</comment>